<name>A0A1G2L1Q6_9BACT</name>
<dbReference type="EMBL" id="MHQO01000048">
    <property type="protein sequence ID" value="OHA05575.1"/>
    <property type="molecule type" value="Genomic_DNA"/>
</dbReference>
<organism evidence="1 2">
    <name type="scientific">Candidatus Sungbacteria bacterium RIFCSPLOWO2_01_FULL_47_10</name>
    <dbReference type="NCBI Taxonomy" id="1802276"/>
    <lineage>
        <taxon>Bacteria</taxon>
        <taxon>Candidatus Sungiibacteriota</taxon>
    </lineage>
</organism>
<sequence length="169" mass="19645">MNVKEKIELILKHIRTAEEREEVEGAITVLRESRYHESGSFDIGEILREKVSRKIASIFQEVIASDEYRKDSATSEIFFSELEKSVRAMRPLSITLAVEPDEKTIERASSWVTREVGKDIYLVFKRDGRVLGGAELVFAGRYRDFSLAWRLETFFWARKEDVRSMIHPS</sequence>
<dbReference type="Proteomes" id="UP000177982">
    <property type="component" value="Unassembled WGS sequence"/>
</dbReference>
<proteinExistence type="predicted"/>
<evidence type="ECO:0000313" key="1">
    <source>
        <dbReference type="EMBL" id="OHA05575.1"/>
    </source>
</evidence>
<gene>
    <name evidence="1" type="ORF">A2934_01860</name>
</gene>
<dbReference type="AlphaFoldDB" id="A0A1G2L1Q6"/>
<comment type="caution">
    <text evidence="1">The sequence shown here is derived from an EMBL/GenBank/DDBJ whole genome shotgun (WGS) entry which is preliminary data.</text>
</comment>
<accession>A0A1G2L1Q6</accession>
<evidence type="ECO:0000313" key="2">
    <source>
        <dbReference type="Proteomes" id="UP000177982"/>
    </source>
</evidence>
<evidence type="ECO:0008006" key="3">
    <source>
        <dbReference type="Google" id="ProtNLM"/>
    </source>
</evidence>
<reference evidence="1 2" key="1">
    <citation type="journal article" date="2016" name="Nat. Commun.">
        <title>Thousands of microbial genomes shed light on interconnected biogeochemical processes in an aquifer system.</title>
        <authorList>
            <person name="Anantharaman K."/>
            <person name="Brown C.T."/>
            <person name="Hug L.A."/>
            <person name="Sharon I."/>
            <person name="Castelle C.J."/>
            <person name="Probst A.J."/>
            <person name="Thomas B.C."/>
            <person name="Singh A."/>
            <person name="Wilkins M.J."/>
            <person name="Karaoz U."/>
            <person name="Brodie E.L."/>
            <person name="Williams K.H."/>
            <person name="Hubbard S.S."/>
            <person name="Banfield J.F."/>
        </authorList>
    </citation>
    <scope>NUCLEOTIDE SEQUENCE [LARGE SCALE GENOMIC DNA]</scope>
</reference>
<protein>
    <recommendedName>
        <fullName evidence="3">ATP synthase subunit delta</fullName>
    </recommendedName>
</protein>